<evidence type="ECO:0000259" key="2">
    <source>
        <dbReference type="Pfam" id="PF01636"/>
    </source>
</evidence>
<dbReference type="InterPro" id="IPR011009">
    <property type="entry name" value="Kinase-like_dom_sf"/>
</dbReference>
<dbReference type="Proteomes" id="UP000178509">
    <property type="component" value="Unassembled WGS sequence"/>
</dbReference>
<dbReference type="GO" id="GO:0019202">
    <property type="term" value="F:amino acid kinase activity"/>
    <property type="evidence" value="ECO:0007669"/>
    <property type="project" value="TreeGrafter"/>
</dbReference>
<dbReference type="Gene3D" id="3.90.1200.10">
    <property type="match status" value="1"/>
</dbReference>
<gene>
    <name evidence="3" type="ORF">A3H51_02495</name>
</gene>
<dbReference type="Gene3D" id="3.30.200.20">
    <property type="entry name" value="Phosphorylase Kinase, domain 1"/>
    <property type="match status" value="1"/>
</dbReference>
<name>A0A1G2HG83_9BACT</name>
<dbReference type="STRING" id="1802164.A3H51_02495"/>
<comment type="similarity">
    <text evidence="1">Belongs to the pseudomonas-type ThrB family.</text>
</comment>
<dbReference type="InterPro" id="IPR050249">
    <property type="entry name" value="Pseudomonas-type_ThrB"/>
</dbReference>
<dbReference type="SUPFAM" id="SSF56112">
    <property type="entry name" value="Protein kinase-like (PK-like)"/>
    <property type="match status" value="1"/>
</dbReference>
<comment type="caution">
    <text evidence="3">The sequence shown here is derived from an EMBL/GenBank/DDBJ whole genome shotgun (WGS) entry which is preliminary data.</text>
</comment>
<dbReference type="PANTHER" id="PTHR21064">
    <property type="entry name" value="AMINOGLYCOSIDE PHOSPHOTRANSFERASE DOMAIN-CONTAINING PROTEIN-RELATED"/>
    <property type="match status" value="1"/>
</dbReference>
<dbReference type="PANTHER" id="PTHR21064:SF6">
    <property type="entry name" value="AMINOGLYCOSIDE PHOSPHOTRANSFERASE DOMAIN-CONTAINING PROTEIN"/>
    <property type="match status" value="1"/>
</dbReference>
<dbReference type="AlphaFoldDB" id="A0A1G2HG83"/>
<evidence type="ECO:0000313" key="4">
    <source>
        <dbReference type="Proteomes" id="UP000178509"/>
    </source>
</evidence>
<dbReference type="Pfam" id="PF01636">
    <property type="entry name" value="APH"/>
    <property type="match status" value="1"/>
</dbReference>
<organism evidence="3 4">
    <name type="scientific">Candidatus Spechtbacteria bacterium RIFCSPLOWO2_02_FULL_38_8</name>
    <dbReference type="NCBI Taxonomy" id="1802164"/>
    <lineage>
        <taxon>Bacteria</taxon>
        <taxon>Candidatus Spechtiibacteriota</taxon>
    </lineage>
</organism>
<dbReference type="EMBL" id="MHOJ01000048">
    <property type="protein sequence ID" value="OGZ61261.1"/>
    <property type="molecule type" value="Genomic_DNA"/>
</dbReference>
<evidence type="ECO:0000256" key="1">
    <source>
        <dbReference type="ARBA" id="ARBA00038240"/>
    </source>
</evidence>
<dbReference type="InterPro" id="IPR002575">
    <property type="entry name" value="Aminoglycoside_PTrfase"/>
</dbReference>
<feature type="domain" description="Aminoglycoside phosphotransferase" evidence="2">
    <location>
        <begin position="22"/>
        <end position="242"/>
    </location>
</feature>
<proteinExistence type="inferred from homology"/>
<protein>
    <recommendedName>
        <fullName evidence="2">Aminoglycoside phosphotransferase domain-containing protein</fullName>
    </recommendedName>
</protein>
<reference evidence="3 4" key="1">
    <citation type="journal article" date="2016" name="Nat. Commun.">
        <title>Thousands of microbial genomes shed light on interconnected biogeochemical processes in an aquifer system.</title>
        <authorList>
            <person name="Anantharaman K."/>
            <person name="Brown C.T."/>
            <person name="Hug L.A."/>
            <person name="Sharon I."/>
            <person name="Castelle C.J."/>
            <person name="Probst A.J."/>
            <person name="Thomas B.C."/>
            <person name="Singh A."/>
            <person name="Wilkins M.J."/>
            <person name="Karaoz U."/>
            <person name="Brodie E.L."/>
            <person name="Williams K.H."/>
            <person name="Hubbard S.S."/>
            <person name="Banfield J.F."/>
        </authorList>
    </citation>
    <scope>NUCLEOTIDE SEQUENCE [LARGE SCALE GENOMIC DNA]</scope>
</reference>
<accession>A0A1G2HG83</accession>
<evidence type="ECO:0000313" key="3">
    <source>
        <dbReference type="EMBL" id="OGZ61261.1"/>
    </source>
</evidence>
<sequence length="345" mass="40018">MNHKKARRALKFFNIKNVVNLSKINTGLINDTYLIETQRKKYILQKLHKIFKPSVQKDIHKITTLLNDMGLITPLVIKTHTNKLYATLPTGYWRCFTFIPGVCFDKIVNVEQAYSAGKLLGKFHDALSNHNYKFEHKIKNFHNTKKILNELKKLLKNLPNNSKYADILSIGQDIINVYKRIDKKIALLPDRIIHGDPKINNILFTPDAKKALCLLDLDTLGKNKIILDIGDAVRTWCNEATEDDVINTKFNFKIFKQLILGYIETANFITKKELDAIIEGVETILIEQIARFLTDAIKESYYVLQKEKYNTLYEQNKASALAQKKLFEDFQHYKPKITKFIKTLN</sequence>